<name>A0A2U2N7G2_9BIFI</name>
<organism evidence="2 3">
    <name type="scientific">Bifidobacterium callitrichidarum</name>
    <dbReference type="NCBI Taxonomy" id="2052941"/>
    <lineage>
        <taxon>Bacteria</taxon>
        <taxon>Bacillati</taxon>
        <taxon>Actinomycetota</taxon>
        <taxon>Actinomycetes</taxon>
        <taxon>Bifidobacteriales</taxon>
        <taxon>Bifidobacteriaceae</taxon>
        <taxon>Bifidobacterium</taxon>
    </lineage>
</organism>
<comment type="caution">
    <text evidence="2">The sequence shown here is derived from an EMBL/GenBank/DDBJ whole genome shotgun (WGS) entry which is preliminary data.</text>
</comment>
<evidence type="ECO:0000313" key="2">
    <source>
        <dbReference type="EMBL" id="PWG65038.1"/>
    </source>
</evidence>
<dbReference type="RefSeq" id="WP_109057290.1">
    <property type="nucleotide sequence ID" value="NZ_QFFM01000014.1"/>
</dbReference>
<dbReference type="EMBL" id="QFFM01000014">
    <property type="protein sequence ID" value="PWG65038.1"/>
    <property type="molecule type" value="Genomic_DNA"/>
</dbReference>
<dbReference type="Proteomes" id="UP000245876">
    <property type="component" value="Unassembled WGS sequence"/>
</dbReference>
<feature type="region of interest" description="Disordered" evidence="1">
    <location>
        <begin position="188"/>
        <end position="207"/>
    </location>
</feature>
<evidence type="ECO:0000256" key="1">
    <source>
        <dbReference type="SAM" id="MobiDB-lite"/>
    </source>
</evidence>
<gene>
    <name evidence="2" type="ORF">DF196_07800</name>
</gene>
<protein>
    <submittedName>
        <fullName evidence="2">Uncharacterized protein</fullName>
    </submittedName>
</protein>
<proteinExistence type="predicted"/>
<accession>A0A2U2N7G2</accession>
<keyword evidence="3" id="KW-1185">Reference proteome</keyword>
<sequence length="506" mass="54076">MQQVYLFMDTGDGFRLLNDHTATVAALEGLTVRWGTDSPDTQPDPSVLTFTLRDRTGLLAGRAATMAGARVLVQISEQPTWADMPAGTYAAATATWAGLHATYTPGDPTGVDSTAITLFDGIVSTGGTVTPDARGYLLELSASSRMILWKRLQSQGPTNSAAKWAGLHWVDIPVTRLATLNSRATAAGAPQADAAGLTRPPNVAPYPTDDYPSQLDLLHRMYATAPEMPLWGEYPSKASSRISYTALGTPATLGMDAAGSLYTTVNGVKRPALDGSVVEGGESYDVPEPVTQITFGVKTVEKDNDGVLSFKDGETTFTSMDSLPANLTATQSSMNVDTDVVTSDSTAGTWGGTIWTPSLSQRISAANWLYAVNMRIRPQGIVFDSRRIDPVNRPELYVSAPSGPIVFTNASIHRLAGGDGLPAFTGAWTTIGGTLTYRWRNGDPVLRHEVTVWPLPAATMTTRLKWADIAGWPAQYRAVACTWAELAVISTFDSATTTTETESEEQ</sequence>
<evidence type="ECO:0000313" key="3">
    <source>
        <dbReference type="Proteomes" id="UP000245876"/>
    </source>
</evidence>
<reference evidence="2 3" key="1">
    <citation type="journal article" date="2018" name="Int. J. Syst. Evol. Microbiol.">
        <title>Bifidobacterium callitrichidarum sp. nov. from the faeces of the emperor tamarin (Saguinus imperator).</title>
        <authorList>
            <person name="Modesto M."/>
            <person name="Michelini S."/>
            <person name="Sansosti M.C."/>
            <person name="De Filippo C."/>
            <person name="Cavalieri D."/>
            <person name="Qvirist L."/>
            <person name="Andlid T."/>
            <person name="Spiezio C."/>
            <person name="Sandri C."/>
            <person name="Pascarelli S."/>
            <person name="Sgorbati B."/>
            <person name="Mattarelli P."/>
        </authorList>
    </citation>
    <scope>NUCLEOTIDE SEQUENCE [LARGE SCALE GENOMIC DNA]</scope>
    <source>
        <strain evidence="2 3">TRI 5</strain>
    </source>
</reference>
<dbReference type="AlphaFoldDB" id="A0A2U2N7G2"/>
<dbReference type="OrthoDB" id="3229996at2"/>